<gene>
    <name evidence="2" type="ORF">KFL_000120360</name>
</gene>
<dbReference type="AlphaFoldDB" id="A0A1Y1HN23"/>
<dbReference type="STRING" id="105231.A0A1Y1HN23"/>
<feature type="region of interest" description="Disordered" evidence="1">
    <location>
        <begin position="415"/>
        <end position="434"/>
    </location>
</feature>
<dbReference type="Pfam" id="PF07004">
    <property type="entry name" value="SHIPPO-rpt"/>
    <property type="match status" value="2"/>
</dbReference>
<evidence type="ECO:0000313" key="2">
    <source>
        <dbReference type="EMBL" id="GAQ78391.1"/>
    </source>
</evidence>
<reference evidence="2 3" key="1">
    <citation type="journal article" date="2014" name="Nat. Commun.">
        <title>Klebsormidium flaccidum genome reveals primary factors for plant terrestrial adaptation.</title>
        <authorList>
            <person name="Hori K."/>
            <person name="Maruyama F."/>
            <person name="Fujisawa T."/>
            <person name="Togashi T."/>
            <person name="Yamamoto N."/>
            <person name="Seo M."/>
            <person name="Sato S."/>
            <person name="Yamada T."/>
            <person name="Mori H."/>
            <person name="Tajima N."/>
            <person name="Moriyama T."/>
            <person name="Ikeuchi M."/>
            <person name="Watanabe M."/>
            <person name="Wada H."/>
            <person name="Kobayashi K."/>
            <person name="Saito M."/>
            <person name="Masuda T."/>
            <person name="Sasaki-Sekimoto Y."/>
            <person name="Mashiguchi K."/>
            <person name="Awai K."/>
            <person name="Shimojima M."/>
            <person name="Masuda S."/>
            <person name="Iwai M."/>
            <person name="Nobusawa T."/>
            <person name="Narise T."/>
            <person name="Kondo S."/>
            <person name="Saito H."/>
            <person name="Sato R."/>
            <person name="Murakawa M."/>
            <person name="Ihara Y."/>
            <person name="Oshima-Yamada Y."/>
            <person name="Ohtaka K."/>
            <person name="Satoh M."/>
            <person name="Sonobe K."/>
            <person name="Ishii M."/>
            <person name="Ohtani R."/>
            <person name="Kanamori-Sato M."/>
            <person name="Honoki R."/>
            <person name="Miyazaki D."/>
            <person name="Mochizuki H."/>
            <person name="Umetsu J."/>
            <person name="Higashi K."/>
            <person name="Shibata D."/>
            <person name="Kamiya Y."/>
            <person name="Sato N."/>
            <person name="Nakamura Y."/>
            <person name="Tabata S."/>
            <person name="Ida S."/>
            <person name="Kurokawa K."/>
            <person name="Ohta H."/>
        </authorList>
    </citation>
    <scope>NUCLEOTIDE SEQUENCE [LARGE SCALE GENOMIC DNA]</scope>
    <source>
        <strain evidence="2 3">NIES-2285</strain>
    </source>
</reference>
<feature type="region of interest" description="Disordered" evidence="1">
    <location>
        <begin position="1"/>
        <end position="72"/>
    </location>
</feature>
<feature type="region of interest" description="Disordered" evidence="1">
    <location>
        <begin position="84"/>
        <end position="124"/>
    </location>
</feature>
<feature type="region of interest" description="Disordered" evidence="1">
    <location>
        <begin position="439"/>
        <end position="494"/>
    </location>
</feature>
<dbReference type="PANTHER" id="PTHR21580:SF28">
    <property type="entry name" value="BOREALIN N-TERMINAL DOMAIN-CONTAINING PROTEIN-RELATED"/>
    <property type="match status" value="1"/>
</dbReference>
<feature type="region of interest" description="Disordered" evidence="1">
    <location>
        <begin position="146"/>
        <end position="255"/>
    </location>
</feature>
<dbReference type="InterPro" id="IPR051291">
    <property type="entry name" value="CIMAP"/>
</dbReference>
<dbReference type="Proteomes" id="UP000054558">
    <property type="component" value="Unassembled WGS sequence"/>
</dbReference>
<dbReference type="OMA" id="TERFLWN"/>
<sequence length="613" mass="66104">MAFTTRSKRDISALPATETGKNIGPGSYLSPSHYSAKPNLAPFCSSRDRGIAPPTARDSVNTRQINPSSSEELALGARDFSIGSFGGYSHPSRPSSSFAEGVSRFEDRRRSSTPGPGAYGQLSTRDWFKGIPRAQGEGRRRAVVFKRAVSAPSVPAKNQSFGYDEEESGELIMQGPPLQEGHSGISGDLPGPGEYAPRPEPSAKFTSFSRTVGHQPIVEERSASAIPGPGYYERSVDKRSEKRPQTSSAFVSKVPKAHQVAVKEERLTPGPGHYGTLGLQAERSVIRSPTPFGSSERRAYEIDDSALVSAPTIYITPGPGAYDVSSAPRGSSKKALPVIVPFASTAPRFEEFEPATPEPEAVTNSTSSPPEKKKHNGKSAGFLSTAQRGLLGDPPDSGETEARLLDSVFGALARSARETARRSPKRDKLVLVQYRDNGSKKVPVESGGQGRPGVNEGFRKPGSMFVSKLQRFSEPRQVAESPGPGEYHRDENWVRRNRQNNQGILPPRRASSAEPGFESTVARFASTRKDGVSVPGPGAYYSPSSFVEYKGAMSELHKLALSKRESLWGTSGRFADRTNSWTPGPGAYEARDPYGSVVKKTFNVTLDAPKDIT</sequence>
<organism evidence="2 3">
    <name type="scientific">Klebsormidium nitens</name>
    <name type="common">Green alga</name>
    <name type="synonym">Ulothrix nitens</name>
    <dbReference type="NCBI Taxonomy" id="105231"/>
    <lineage>
        <taxon>Eukaryota</taxon>
        <taxon>Viridiplantae</taxon>
        <taxon>Streptophyta</taxon>
        <taxon>Klebsormidiophyceae</taxon>
        <taxon>Klebsormidiales</taxon>
        <taxon>Klebsormidiaceae</taxon>
        <taxon>Klebsormidium</taxon>
    </lineage>
</organism>
<name>A0A1Y1HN23_KLENI</name>
<dbReference type="InterPro" id="IPR010736">
    <property type="entry name" value="SHIPPO-rpt"/>
</dbReference>
<evidence type="ECO:0000256" key="1">
    <source>
        <dbReference type="SAM" id="MobiDB-lite"/>
    </source>
</evidence>
<evidence type="ECO:0000313" key="3">
    <source>
        <dbReference type="Proteomes" id="UP000054558"/>
    </source>
</evidence>
<dbReference type="OrthoDB" id="527994at2759"/>
<protein>
    <submittedName>
        <fullName evidence="2">Uncharacterized protein</fullName>
    </submittedName>
</protein>
<feature type="region of interest" description="Disordered" evidence="1">
    <location>
        <begin position="349"/>
        <end position="402"/>
    </location>
</feature>
<proteinExistence type="predicted"/>
<keyword evidence="3" id="KW-1185">Reference proteome</keyword>
<dbReference type="PANTHER" id="PTHR21580">
    <property type="entry name" value="SHIPPO-1-RELATED"/>
    <property type="match status" value="1"/>
</dbReference>
<accession>A0A1Y1HN23</accession>
<feature type="compositionally biased region" description="Polar residues" evidence="1">
    <location>
        <begin position="58"/>
        <end position="71"/>
    </location>
</feature>
<dbReference type="EMBL" id="DF236961">
    <property type="protein sequence ID" value="GAQ78391.1"/>
    <property type="molecule type" value="Genomic_DNA"/>
</dbReference>
<feature type="compositionally biased region" description="Basic and acidic residues" evidence="1">
    <location>
        <begin position="234"/>
        <end position="244"/>
    </location>
</feature>
<feature type="compositionally biased region" description="Basic and acidic residues" evidence="1">
    <location>
        <begin position="415"/>
        <end position="429"/>
    </location>
</feature>